<protein>
    <recommendedName>
        <fullName evidence="3 14">UDP-N-acetylmuramate--L-alanine ligase</fullName>
        <ecNumber evidence="3 14">6.3.2.8</ecNumber>
    </recommendedName>
    <alternativeName>
        <fullName evidence="14">UDP-N-acetylmuramoyl-L-alanine synthetase</fullName>
    </alternativeName>
</protein>
<keyword evidence="19" id="KW-1185">Reference proteome</keyword>
<dbReference type="InterPro" id="IPR036615">
    <property type="entry name" value="Mur_ligase_C_dom_sf"/>
</dbReference>
<dbReference type="SUPFAM" id="SSF53623">
    <property type="entry name" value="MurD-like peptide ligases, catalytic domain"/>
    <property type="match status" value="1"/>
</dbReference>
<dbReference type="GO" id="GO:0009252">
    <property type="term" value="P:peptidoglycan biosynthetic process"/>
    <property type="evidence" value="ECO:0007669"/>
    <property type="project" value="UniProtKB-UniRule"/>
</dbReference>
<dbReference type="AlphaFoldDB" id="A0A0F3MLL9"/>
<dbReference type="InterPro" id="IPR000713">
    <property type="entry name" value="Mur_ligase_N"/>
</dbReference>
<evidence type="ECO:0000256" key="7">
    <source>
        <dbReference type="ARBA" id="ARBA00022741"/>
    </source>
</evidence>
<dbReference type="HAMAP" id="MF_00046">
    <property type="entry name" value="MurC"/>
    <property type="match status" value="1"/>
</dbReference>
<evidence type="ECO:0000256" key="2">
    <source>
        <dbReference type="ARBA" id="ARBA00004752"/>
    </source>
</evidence>
<dbReference type="InterPro" id="IPR005758">
    <property type="entry name" value="UDP-N-AcMur_Ala_ligase_MurC"/>
</dbReference>
<sequence length="484" mass="53759">MKFFANKELASSIVHIVGIGGIGMSGIAEIMHNLGYKVRGSDLTINLNTKRLQSLGIEVMHGHSANNINGAEVIVISPAVKQNNPEYQAAVLAKIPIVSRAEVLAELMRSKIAVAVSGSHGKTTTTALIACLFEAYRLYPTVITGGIMNNKATNAYLGNSDYFIAEADESDATLTKIPATIAVITNIDTDHLDFYKNFDNLVNTFYQFITNLPYNGFAVACIDDFTVQNLINKMTSRKIITYGINSENAHIQAFNIRTEYDYSIYNVKVKVPNFYNEILQITLPSLGEHNVLNSLAAIAVIVGLNFDLKVVKNGFKNFKGIARRFMKTGEYNNITIIDDYAHHPAEVIATVNTARCLADKKQGRVIAIFQPHRYSRLKYLFSDFIHCFQCVDQLYISQVYSAGEQETYNLSHVSLVKAIKVHYQNAYVTAINDLNELLEIIYSQAKPYDIVLLMGAGDITQFAAILPQQLLSMQCIYNAITTKS</sequence>
<comment type="caution">
    <text evidence="18">The sequence shown here is derived from an EMBL/GenBank/DDBJ whole genome shotgun (WGS) entry which is preliminary data.</text>
</comment>
<dbReference type="PATRIC" id="fig|1359168.3.peg.1182"/>
<name>A0A0F3MLL9_9RICK</name>
<feature type="domain" description="Mur ligase central" evidence="17">
    <location>
        <begin position="116"/>
        <end position="300"/>
    </location>
</feature>
<dbReference type="GO" id="GO:0005737">
    <property type="term" value="C:cytoplasm"/>
    <property type="evidence" value="ECO:0007669"/>
    <property type="project" value="UniProtKB-SubCell"/>
</dbReference>
<dbReference type="Pfam" id="PF02875">
    <property type="entry name" value="Mur_ligase_C"/>
    <property type="match status" value="1"/>
</dbReference>
<accession>A0A0F3MLL9</accession>
<evidence type="ECO:0000313" key="19">
    <source>
        <dbReference type="Proteomes" id="UP000033616"/>
    </source>
</evidence>
<keyword evidence="4 14" id="KW-0963">Cytoplasm</keyword>
<comment type="subcellular location">
    <subcellularLocation>
        <location evidence="1 14">Cytoplasm</location>
    </subcellularLocation>
</comment>
<keyword evidence="11 14" id="KW-0131">Cell cycle</keyword>
<comment type="catalytic activity">
    <reaction evidence="13 14">
        <text>UDP-N-acetyl-alpha-D-muramate + L-alanine + ATP = UDP-N-acetyl-alpha-D-muramoyl-L-alanine + ADP + phosphate + H(+)</text>
        <dbReference type="Rhea" id="RHEA:23372"/>
        <dbReference type="ChEBI" id="CHEBI:15378"/>
        <dbReference type="ChEBI" id="CHEBI:30616"/>
        <dbReference type="ChEBI" id="CHEBI:43474"/>
        <dbReference type="ChEBI" id="CHEBI:57972"/>
        <dbReference type="ChEBI" id="CHEBI:70757"/>
        <dbReference type="ChEBI" id="CHEBI:83898"/>
        <dbReference type="ChEBI" id="CHEBI:456216"/>
        <dbReference type="EC" id="6.3.2.8"/>
    </reaction>
</comment>
<keyword evidence="9 14" id="KW-0133">Cell shape</keyword>
<proteinExistence type="inferred from homology"/>
<evidence type="ECO:0000256" key="6">
    <source>
        <dbReference type="ARBA" id="ARBA00022618"/>
    </source>
</evidence>
<reference evidence="18 19" key="1">
    <citation type="submission" date="2015-02" db="EMBL/GenBank/DDBJ databases">
        <title>Genome Sequencing of Rickettsiales.</title>
        <authorList>
            <person name="Daugherty S.C."/>
            <person name="Su Q."/>
            <person name="Abolude K."/>
            <person name="Beier-Sexton M."/>
            <person name="Carlyon J.A."/>
            <person name="Carter R."/>
            <person name="Day N.P."/>
            <person name="Dumler S.J."/>
            <person name="Dyachenko V."/>
            <person name="Godinez A."/>
            <person name="Kurtti T.J."/>
            <person name="Lichay M."/>
            <person name="Mullins K.E."/>
            <person name="Ott S."/>
            <person name="Pappas-Brown V."/>
            <person name="Paris D.H."/>
            <person name="Patel P."/>
            <person name="Richards A.L."/>
            <person name="Sadzewicz L."/>
            <person name="Sears K."/>
            <person name="Seidman D."/>
            <person name="Sengamalay N."/>
            <person name="Stenos J."/>
            <person name="Tallon L.J."/>
            <person name="Vincent G."/>
            <person name="Fraser C.M."/>
            <person name="Munderloh U."/>
            <person name="Dunning-Hotopp J.C."/>
        </authorList>
    </citation>
    <scope>NUCLEOTIDE SEQUENCE [LARGE SCALE GENOMIC DNA]</scope>
    <source>
        <strain evidence="18 19">Fuller</strain>
    </source>
</reference>
<dbReference type="RefSeq" id="WP_156961269.1">
    <property type="nucleotide sequence ID" value="NZ_LANP01000008.1"/>
</dbReference>
<dbReference type="Gene3D" id="3.90.190.20">
    <property type="entry name" value="Mur ligase, C-terminal domain"/>
    <property type="match status" value="1"/>
</dbReference>
<dbReference type="STRING" id="1359168.OCHUTO_0419"/>
<evidence type="ECO:0000256" key="14">
    <source>
        <dbReference type="HAMAP-Rule" id="MF_00046"/>
    </source>
</evidence>
<evidence type="ECO:0000259" key="16">
    <source>
        <dbReference type="Pfam" id="PF02875"/>
    </source>
</evidence>
<keyword evidence="10 14" id="KW-0573">Peptidoglycan synthesis</keyword>
<comment type="pathway">
    <text evidence="2 14">Cell wall biogenesis; peptidoglycan biosynthesis.</text>
</comment>
<dbReference type="PANTHER" id="PTHR43445:SF3">
    <property type="entry name" value="UDP-N-ACETYLMURAMATE--L-ALANINE LIGASE"/>
    <property type="match status" value="1"/>
</dbReference>
<dbReference type="NCBIfam" id="TIGR01082">
    <property type="entry name" value="murC"/>
    <property type="match status" value="1"/>
</dbReference>
<dbReference type="GO" id="GO:0051301">
    <property type="term" value="P:cell division"/>
    <property type="evidence" value="ECO:0007669"/>
    <property type="project" value="UniProtKB-KW"/>
</dbReference>
<keyword evidence="7 14" id="KW-0547">Nucleotide-binding</keyword>
<evidence type="ECO:0000256" key="5">
    <source>
        <dbReference type="ARBA" id="ARBA00022598"/>
    </source>
</evidence>
<dbReference type="Pfam" id="PF01225">
    <property type="entry name" value="Mur_ligase"/>
    <property type="match status" value="1"/>
</dbReference>
<keyword evidence="8 14" id="KW-0067">ATP-binding</keyword>
<keyword evidence="5 14" id="KW-0436">Ligase</keyword>
<evidence type="ECO:0000256" key="13">
    <source>
        <dbReference type="ARBA" id="ARBA00047833"/>
    </source>
</evidence>
<dbReference type="SUPFAM" id="SSF51984">
    <property type="entry name" value="MurCD N-terminal domain"/>
    <property type="match status" value="1"/>
</dbReference>
<dbReference type="InterPro" id="IPR004101">
    <property type="entry name" value="Mur_ligase_C"/>
</dbReference>
<feature type="domain" description="Mur ligase C-terminal" evidence="16">
    <location>
        <begin position="323"/>
        <end position="457"/>
    </location>
</feature>
<dbReference type="UniPathway" id="UPA00219"/>
<dbReference type="InterPro" id="IPR036565">
    <property type="entry name" value="Mur-like_cat_sf"/>
</dbReference>
<evidence type="ECO:0000256" key="9">
    <source>
        <dbReference type="ARBA" id="ARBA00022960"/>
    </source>
</evidence>
<keyword evidence="6 14" id="KW-0132">Cell division</keyword>
<evidence type="ECO:0000259" key="17">
    <source>
        <dbReference type="Pfam" id="PF08245"/>
    </source>
</evidence>
<dbReference type="InterPro" id="IPR013221">
    <property type="entry name" value="Mur_ligase_cen"/>
</dbReference>
<evidence type="ECO:0000256" key="12">
    <source>
        <dbReference type="ARBA" id="ARBA00023316"/>
    </source>
</evidence>
<dbReference type="InterPro" id="IPR050061">
    <property type="entry name" value="MurCDEF_pg_biosynth"/>
</dbReference>
<evidence type="ECO:0000256" key="8">
    <source>
        <dbReference type="ARBA" id="ARBA00022840"/>
    </source>
</evidence>
<dbReference type="PANTHER" id="PTHR43445">
    <property type="entry name" value="UDP-N-ACETYLMURAMATE--L-ALANINE LIGASE-RELATED"/>
    <property type="match status" value="1"/>
</dbReference>
<dbReference type="Proteomes" id="UP000033616">
    <property type="component" value="Unassembled WGS sequence"/>
</dbReference>
<dbReference type="OrthoDB" id="9804126at2"/>
<evidence type="ECO:0000256" key="3">
    <source>
        <dbReference type="ARBA" id="ARBA00012211"/>
    </source>
</evidence>
<organism evidence="18 19">
    <name type="scientific">Orientia chuto str. Dubai</name>
    <dbReference type="NCBI Taxonomy" id="1359168"/>
    <lineage>
        <taxon>Bacteria</taxon>
        <taxon>Pseudomonadati</taxon>
        <taxon>Pseudomonadota</taxon>
        <taxon>Alphaproteobacteria</taxon>
        <taxon>Rickettsiales</taxon>
        <taxon>Rickettsiaceae</taxon>
        <taxon>Rickettsieae</taxon>
        <taxon>Orientia</taxon>
    </lineage>
</organism>
<evidence type="ECO:0000259" key="15">
    <source>
        <dbReference type="Pfam" id="PF01225"/>
    </source>
</evidence>
<gene>
    <name evidence="14 18" type="primary">murC</name>
    <name evidence="18" type="ORF">OCHUTO_0419</name>
</gene>
<comment type="function">
    <text evidence="14">Cell wall formation.</text>
</comment>
<dbReference type="Gene3D" id="3.40.50.720">
    <property type="entry name" value="NAD(P)-binding Rossmann-like Domain"/>
    <property type="match status" value="1"/>
</dbReference>
<feature type="domain" description="Mur ligase N-terminal catalytic" evidence="15">
    <location>
        <begin position="14"/>
        <end position="111"/>
    </location>
</feature>
<dbReference type="EC" id="6.3.2.8" evidence="3 14"/>
<dbReference type="EMBL" id="LANP01000008">
    <property type="protein sequence ID" value="KJV56546.1"/>
    <property type="molecule type" value="Genomic_DNA"/>
</dbReference>
<comment type="similarity">
    <text evidence="14">Belongs to the MurCDEF family.</text>
</comment>
<keyword evidence="12 14" id="KW-0961">Cell wall biogenesis/degradation</keyword>
<dbReference type="GO" id="GO:0005524">
    <property type="term" value="F:ATP binding"/>
    <property type="evidence" value="ECO:0007669"/>
    <property type="project" value="UniProtKB-UniRule"/>
</dbReference>
<dbReference type="GO" id="GO:0008360">
    <property type="term" value="P:regulation of cell shape"/>
    <property type="evidence" value="ECO:0007669"/>
    <property type="project" value="UniProtKB-KW"/>
</dbReference>
<dbReference type="GO" id="GO:0071555">
    <property type="term" value="P:cell wall organization"/>
    <property type="evidence" value="ECO:0007669"/>
    <property type="project" value="UniProtKB-KW"/>
</dbReference>
<evidence type="ECO:0000256" key="4">
    <source>
        <dbReference type="ARBA" id="ARBA00022490"/>
    </source>
</evidence>
<dbReference type="Gene3D" id="3.40.1190.10">
    <property type="entry name" value="Mur-like, catalytic domain"/>
    <property type="match status" value="1"/>
</dbReference>
<evidence type="ECO:0000256" key="1">
    <source>
        <dbReference type="ARBA" id="ARBA00004496"/>
    </source>
</evidence>
<feature type="binding site" evidence="14">
    <location>
        <begin position="118"/>
        <end position="124"/>
    </location>
    <ligand>
        <name>ATP</name>
        <dbReference type="ChEBI" id="CHEBI:30616"/>
    </ligand>
</feature>
<evidence type="ECO:0000256" key="11">
    <source>
        <dbReference type="ARBA" id="ARBA00023306"/>
    </source>
</evidence>
<evidence type="ECO:0000313" key="18">
    <source>
        <dbReference type="EMBL" id="KJV56546.1"/>
    </source>
</evidence>
<dbReference type="SUPFAM" id="SSF53244">
    <property type="entry name" value="MurD-like peptide ligases, peptide-binding domain"/>
    <property type="match status" value="1"/>
</dbReference>
<evidence type="ECO:0000256" key="10">
    <source>
        <dbReference type="ARBA" id="ARBA00022984"/>
    </source>
</evidence>
<dbReference type="Pfam" id="PF08245">
    <property type="entry name" value="Mur_ligase_M"/>
    <property type="match status" value="1"/>
</dbReference>
<dbReference type="GO" id="GO:0008763">
    <property type="term" value="F:UDP-N-acetylmuramate-L-alanine ligase activity"/>
    <property type="evidence" value="ECO:0007669"/>
    <property type="project" value="UniProtKB-UniRule"/>
</dbReference>